<proteinExistence type="predicted"/>
<reference evidence="2" key="1">
    <citation type="submission" date="2023-03" db="EMBL/GenBank/DDBJ databases">
        <title>Massive genome expansion in bonnet fungi (Mycena s.s.) driven by repeated elements and novel gene families across ecological guilds.</title>
        <authorList>
            <consortium name="Lawrence Berkeley National Laboratory"/>
            <person name="Harder C.B."/>
            <person name="Miyauchi S."/>
            <person name="Viragh M."/>
            <person name="Kuo A."/>
            <person name="Thoen E."/>
            <person name="Andreopoulos B."/>
            <person name="Lu D."/>
            <person name="Skrede I."/>
            <person name="Drula E."/>
            <person name="Henrissat B."/>
            <person name="Morin E."/>
            <person name="Kohler A."/>
            <person name="Barry K."/>
            <person name="LaButti K."/>
            <person name="Morin E."/>
            <person name="Salamov A."/>
            <person name="Lipzen A."/>
            <person name="Mereny Z."/>
            <person name="Hegedus B."/>
            <person name="Baldrian P."/>
            <person name="Stursova M."/>
            <person name="Weitz H."/>
            <person name="Taylor A."/>
            <person name="Grigoriev I.V."/>
            <person name="Nagy L.G."/>
            <person name="Martin F."/>
            <person name="Kauserud H."/>
        </authorList>
    </citation>
    <scope>NUCLEOTIDE SEQUENCE</scope>
    <source>
        <strain evidence="2">CBHHK188m</strain>
    </source>
</reference>
<keyword evidence="3" id="KW-1185">Reference proteome</keyword>
<dbReference type="Proteomes" id="UP001215280">
    <property type="component" value="Unassembled WGS sequence"/>
</dbReference>
<protein>
    <submittedName>
        <fullName evidence="2">Uncharacterized protein</fullName>
    </submittedName>
</protein>
<organism evidence="2 3">
    <name type="scientific">Mycena maculata</name>
    <dbReference type="NCBI Taxonomy" id="230809"/>
    <lineage>
        <taxon>Eukaryota</taxon>
        <taxon>Fungi</taxon>
        <taxon>Dikarya</taxon>
        <taxon>Basidiomycota</taxon>
        <taxon>Agaricomycotina</taxon>
        <taxon>Agaricomycetes</taxon>
        <taxon>Agaricomycetidae</taxon>
        <taxon>Agaricales</taxon>
        <taxon>Marasmiineae</taxon>
        <taxon>Mycenaceae</taxon>
        <taxon>Mycena</taxon>
    </lineage>
</organism>
<evidence type="ECO:0000256" key="1">
    <source>
        <dbReference type="SAM" id="MobiDB-lite"/>
    </source>
</evidence>
<dbReference type="EMBL" id="JARJLG010000089">
    <property type="protein sequence ID" value="KAJ7748553.1"/>
    <property type="molecule type" value="Genomic_DNA"/>
</dbReference>
<sequence>MSADAVFGSCSPISTNSIPRNAQEPSARSHTVKYDQQSSHNDGLPDPEAGANPESLHRTIDSLVQLKYNKQAAHHLRWDDRQGRERPLHAGPKPWCNSLAQLNVFTVQRSHDPVDLLSPSRVQHPRIPRNYCTNTPRPRPGYSILAHAADRLALVVFHPRPDRPLRLRATIHFLHLAARLGSNMPDMSARVELKRLEHERQRLLQRKIFEDQMRALEQLN</sequence>
<feature type="compositionally biased region" description="Polar residues" evidence="1">
    <location>
        <begin position="11"/>
        <end position="41"/>
    </location>
</feature>
<evidence type="ECO:0000313" key="3">
    <source>
        <dbReference type="Proteomes" id="UP001215280"/>
    </source>
</evidence>
<gene>
    <name evidence="2" type="ORF">DFH07DRAFT_962136</name>
</gene>
<evidence type="ECO:0000313" key="2">
    <source>
        <dbReference type="EMBL" id="KAJ7748553.1"/>
    </source>
</evidence>
<accession>A0AAD7ITV0</accession>
<name>A0AAD7ITV0_9AGAR</name>
<dbReference type="AlphaFoldDB" id="A0AAD7ITV0"/>
<comment type="caution">
    <text evidence="2">The sequence shown here is derived from an EMBL/GenBank/DDBJ whole genome shotgun (WGS) entry which is preliminary data.</text>
</comment>
<feature type="region of interest" description="Disordered" evidence="1">
    <location>
        <begin position="1"/>
        <end position="54"/>
    </location>
</feature>